<feature type="transmembrane region" description="Helical" evidence="1">
    <location>
        <begin position="90"/>
        <end position="107"/>
    </location>
</feature>
<comment type="caution">
    <text evidence="2">The sequence shown here is derived from an EMBL/GenBank/DDBJ whole genome shotgun (WGS) entry which is preliminary data.</text>
</comment>
<dbReference type="OrthoDB" id="7375946at2"/>
<accession>A0A512NAJ9</accession>
<keyword evidence="1" id="KW-0812">Transmembrane</keyword>
<name>A0A512NAJ9_9HYPH</name>
<keyword evidence="1" id="KW-0472">Membrane</keyword>
<reference evidence="2 3" key="1">
    <citation type="submission" date="2019-07" db="EMBL/GenBank/DDBJ databases">
        <title>Whole genome shotgun sequence of Reyranella soli NBRC 108950.</title>
        <authorList>
            <person name="Hosoyama A."/>
            <person name="Uohara A."/>
            <person name="Ohji S."/>
            <person name="Ichikawa N."/>
        </authorList>
    </citation>
    <scope>NUCLEOTIDE SEQUENCE [LARGE SCALE GENOMIC DNA]</scope>
    <source>
        <strain evidence="2 3">NBRC 108950</strain>
    </source>
</reference>
<dbReference type="RefSeq" id="WP_147150087.1">
    <property type="nucleotide sequence ID" value="NZ_BKAJ01000052.1"/>
</dbReference>
<keyword evidence="1" id="KW-1133">Transmembrane helix</keyword>
<gene>
    <name evidence="2" type="ORF">RSO01_31710</name>
</gene>
<proteinExistence type="predicted"/>
<dbReference type="Proteomes" id="UP000321058">
    <property type="component" value="Unassembled WGS sequence"/>
</dbReference>
<evidence type="ECO:0000313" key="3">
    <source>
        <dbReference type="Proteomes" id="UP000321058"/>
    </source>
</evidence>
<keyword evidence="3" id="KW-1185">Reference proteome</keyword>
<evidence type="ECO:0000256" key="1">
    <source>
        <dbReference type="SAM" id="Phobius"/>
    </source>
</evidence>
<evidence type="ECO:0000313" key="2">
    <source>
        <dbReference type="EMBL" id="GEP56005.1"/>
    </source>
</evidence>
<evidence type="ECO:0008006" key="4">
    <source>
        <dbReference type="Google" id="ProtNLM"/>
    </source>
</evidence>
<dbReference type="EMBL" id="BKAJ01000052">
    <property type="protein sequence ID" value="GEP56005.1"/>
    <property type="molecule type" value="Genomic_DNA"/>
</dbReference>
<dbReference type="AlphaFoldDB" id="A0A512NAJ9"/>
<protein>
    <recommendedName>
        <fullName evidence="4">DUF883 domain-containing protein</fullName>
    </recommendedName>
</protein>
<organism evidence="2 3">
    <name type="scientific">Reyranella soli</name>
    <dbReference type="NCBI Taxonomy" id="1230389"/>
    <lineage>
        <taxon>Bacteria</taxon>
        <taxon>Pseudomonadati</taxon>
        <taxon>Pseudomonadota</taxon>
        <taxon>Alphaproteobacteria</taxon>
        <taxon>Hyphomicrobiales</taxon>
        <taxon>Reyranellaceae</taxon>
        <taxon>Reyranella</taxon>
    </lineage>
</organism>
<sequence>MRNAATHNGKDLAREIALLRQQLDELADTVNGTGSSIVARGEAALEETLKSARDLVAKYGDTAKAFAQDTAKLKDKATDTLIEHTETRPLTTFAAIIGIGFIAGWLCRRH</sequence>